<feature type="transmembrane region" description="Helical" evidence="1">
    <location>
        <begin position="100"/>
        <end position="121"/>
    </location>
</feature>
<dbReference type="AlphaFoldDB" id="A0A379E722"/>
<keyword evidence="1" id="KW-1133">Transmembrane helix</keyword>
<keyword evidence="1" id="KW-0812">Transmembrane</keyword>
<evidence type="ECO:0000256" key="1">
    <source>
        <dbReference type="SAM" id="Phobius"/>
    </source>
</evidence>
<sequence length="169" mass="19973">MFSYIYYRIYSTYQIKWKSDIAGIYAVAMLSIAQLLNLNTVIVPICYALRINFYPSRVSWMIVHIGFTVCNAIYFWRITNYEKLHNRWKSESKSKKRKNGYFVVLYLLISFVVGLTILHHLGNWEVKTKQSIENVNFSRNNSENRKRIYRNPAAKATGISTRPKTLMRL</sequence>
<keyword evidence="1" id="KW-0472">Membrane</keyword>
<name>A0A379E722_9PORP</name>
<gene>
    <name evidence="2" type="ORF">NCTC11632_00192</name>
</gene>
<organism evidence="2 3">
    <name type="scientific">Porphyromonas macacae</name>
    <dbReference type="NCBI Taxonomy" id="28115"/>
    <lineage>
        <taxon>Bacteria</taxon>
        <taxon>Pseudomonadati</taxon>
        <taxon>Bacteroidota</taxon>
        <taxon>Bacteroidia</taxon>
        <taxon>Bacteroidales</taxon>
        <taxon>Porphyromonadaceae</taxon>
        <taxon>Porphyromonas</taxon>
    </lineage>
</organism>
<proteinExistence type="predicted"/>
<protein>
    <submittedName>
        <fullName evidence="2">Uncharacterized protein</fullName>
    </submittedName>
</protein>
<reference evidence="2 3" key="1">
    <citation type="submission" date="2018-06" db="EMBL/GenBank/DDBJ databases">
        <authorList>
            <consortium name="Pathogen Informatics"/>
            <person name="Doyle S."/>
        </authorList>
    </citation>
    <scope>NUCLEOTIDE SEQUENCE [LARGE SCALE GENOMIC DNA]</scope>
    <source>
        <strain evidence="2 3">NCTC11632</strain>
    </source>
</reference>
<accession>A0A379E722</accession>
<evidence type="ECO:0000313" key="2">
    <source>
        <dbReference type="EMBL" id="SUB88131.1"/>
    </source>
</evidence>
<evidence type="ECO:0000313" key="3">
    <source>
        <dbReference type="Proteomes" id="UP000254156"/>
    </source>
</evidence>
<feature type="transmembrane region" description="Helical" evidence="1">
    <location>
        <begin position="21"/>
        <end position="38"/>
    </location>
</feature>
<dbReference type="EMBL" id="UGTF01000002">
    <property type="protein sequence ID" value="SUB88131.1"/>
    <property type="molecule type" value="Genomic_DNA"/>
</dbReference>
<feature type="transmembrane region" description="Helical" evidence="1">
    <location>
        <begin position="58"/>
        <end position="79"/>
    </location>
</feature>
<dbReference type="Proteomes" id="UP000254156">
    <property type="component" value="Unassembled WGS sequence"/>
</dbReference>